<evidence type="ECO:0000256" key="1">
    <source>
        <dbReference type="SAM" id="SignalP"/>
    </source>
</evidence>
<dbReference type="GO" id="GO:0003756">
    <property type="term" value="F:protein disulfide isomerase activity"/>
    <property type="evidence" value="ECO:0007669"/>
    <property type="project" value="TreeGrafter"/>
</dbReference>
<dbReference type="Pfam" id="PF00085">
    <property type="entry name" value="Thioredoxin"/>
    <property type="match status" value="1"/>
</dbReference>
<dbReference type="STRING" id="34508.A0A4U8V0P2"/>
<dbReference type="EMBL" id="AZBU02000001">
    <property type="protein sequence ID" value="TMS37818.1"/>
    <property type="molecule type" value="Genomic_DNA"/>
</dbReference>
<dbReference type="GO" id="GO:0005793">
    <property type="term" value="C:endoplasmic reticulum-Golgi intermediate compartment"/>
    <property type="evidence" value="ECO:0007669"/>
    <property type="project" value="TreeGrafter"/>
</dbReference>
<dbReference type="Gene3D" id="3.40.30.10">
    <property type="entry name" value="Glutaredoxin"/>
    <property type="match status" value="1"/>
</dbReference>
<keyword evidence="1" id="KW-0732">Signal</keyword>
<dbReference type="GO" id="GO:0005789">
    <property type="term" value="C:endoplasmic reticulum membrane"/>
    <property type="evidence" value="ECO:0007669"/>
    <property type="project" value="TreeGrafter"/>
</dbReference>
<dbReference type="OrthoDB" id="294696at2759"/>
<dbReference type="SUPFAM" id="SSF52833">
    <property type="entry name" value="Thioredoxin-like"/>
    <property type="match status" value="1"/>
</dbReference>
<dbReference type="PANTHER" id="PTHR46295">
    <property type="entry name" value="ENDOPLASMIC RETICULUM RESIDENT PROTEIN 44"/>
    <property type="match status" value="1"/>
</dbReference>
<evidence type="ECO:0000259" key="2">
    <source>
        <dbReference type="PROSITE" id="PS51352"/>
    </source>
</evidence>
<dbReference type="AlphaFoldDB" id="A0A4U8V0P2"/>
<dbReference type="PROSITE" id="PS51352">
    <property type="entry name" value="THIOREDOXIN_2"/>
    <property type="match status" value="1"/>
</dbReference>
<dbReference type="PANTHER" id="PTHR46295:SF4">
    <property type="entry name" value="ENDOPLASMIC RETICULUM RESIDENT PROTEIN 44.2"/>
    <property type="match status" value="1"/>
</dbReference>
<gene>
    <name evidence="3" type="ORF">L596_004673</name>
</gene>
<reference evidence="3 4" key="1">
    <citation type="journal article" date="2015" name="Genome Biol.">
        <title>Comparative genomics of Steinernema reveals deeply conserved gene regulatory networks.</title>
        <authorList>
            <person name="Dillman A.R."/>
            <person name="Macchietto M."/>
            <person name="Porter C.F."/>
            <person name="Rogers A."/>
            <person name="Williams B."/>
            <person name="Antoshechkin I."/>
            <person name="Lee M.M."/>
            <person name="Goodwin Z."/>
            <person name="Lu X."/>
            <person name="Lewis E.E."/>
            <person name="Goodrich-Blair H."/>
            <person name="Stock S.P."/>
            <person name="Adams B.J."/>
            <person name="Sternberg P.W."/>
            <person name="Mortazavi A."/>
        </authorList>
    </citation>
    <scope>NUCLEOTIDE SEQUENCE [LARGE SCALE GENOMIC DNA]</scope>
    <source>
        <strain evidence="3 4">ALL</strain>
    </source>
</reference>
<dbReference type="InterPro" id="IPR036249">
    <property type="entry name" value="Thioredoxin-like_sf"/>
</dbReference>
<proteinExistence type="predicted"/>
<dbReference type="Proteomes" id="UP000298663">
    <property type="component" value="Unassembled WGS sequence"/>
</dbReference>
<evidence type="ECO:0000313" key="4">
    <source>
        <dbReference type="Proteomes" id="UP000298663"/>
    </source>
</evidence>
<reference evidence="3 4" key="2">
    <citation type="journal article" date="2019" name="G3 (Bethesda)">
        <title>Hybrid Assembly of the Genome of the Entomopathogenic Nematode Steinernema carpocapsae Identifies the X-Chromosome.</title>
        <authorList>
            <person name="Serra L."/>
            <person name="Macchietto M."/>
            <person name="Macias-Munoz A."/>
            <person name="McGill C.J."/>
            <person name="Rodriguez I.M."/>
            <person name="Rodriguez B."/>
            <person name="Murad R."/>
            <person name="Mortazavi A."/>
        </authorList>
    </citation>
    <scope>NUCLEOTIDE SEQUENCE [LARGE SCALE GENOMIC DNA]</scope>
    <source>
        <strain evidence="3 4">ALL</strain>
    </source>
</reference>
<sequence>MDKFYLYLALFFLSCSVVNAGLVTLTMENLDATLQSAQVVFVAFCAEWCPFSRRLRPIFEEAAQKFDVDHPNKSVVWAVVDSVQHPDVSDKYFVNKYPTMKVFINGELISKEYRYAHFYFCEHFVSGLPAPSRLLLSSSSSSSTSASPSSQPKSILRLPSTATSETLLDTSTTATDLNTRI</sequence>
<dbReference type="GO" id="GO:0006457">
    <property type="term" value="P:protein folding"/>
    <property type="evidence" value="ECO:0007669"/>
    <property type="project" value="TreeGrafter"/>
</dbReference>
<comment type="caution">
    <text evidence="3">The sequence shown here is derived from an EMBL/GenBank/DDBJ whole genome shotgun (WGS) entry which is preliminary data.</text>
</comment>
<keyword evidence="4" id="KW-1185">Reference proteome</keyword>
<dbReference type="InterPro" id="IPR052643">
    <property type="entry name" value="ERP44"/>
</dbReference>
<accession>A0A4U8V0P2</accession>
<feature type="signal peptide" evidence="1">
    <location>
        <begin position="1"/>
        <end position="20"/>
    </location>
</feature>
<dbReference type="InterPro" id="IPR013766">
    <property type="entry name" value="Thioredoxin_domain"/>
</dbReference>
<evidence type="ECO:0000313" key="3">
    <source>
        <dbReference type="EMBL" id="TMS37818.1"/>
    </source>
</evidence>
<name>A0A4U8V0P2_STECR</name>
<dbReference type="PROSITE" id="PS51257">
    <property type="entry name" value="PROKAR_LIPOPROTEIN"/>
    <property type="match status" value="1"/>
</dbReference>
<protein>
    <recommendedName>
        <fullName evidence="2">Thioredoxin domain-containing protein</fullName>
    </recommendedName>
</protein>
<feature type="domain" description="Thioredoxin" evidence="2">
    <location>
        <begin position="16"/>
        <end position="144"/>
    </location>
</feature>
<feature type="chain" id="PRO_5020990896" description="Thioredoxin domain-containing protein" evidence="1">
    <location>
        <begin position="21"/>
        <end position="181"/>
    </location>
</feature>
<organism evidence="3 4">
    <name type="scientific">Steinernema carpocapsae</name>
    <name type="common">Entomopathogenic nematode</name>
    <dbReference type="NCBI Taxonomy" id="34508"/>
    <lineage>
        <taxon>Eukaryota</taxon>
        <taxon>Metazoa</taxon>
        <taxon>Ecdysozoa</taxon>
        <taxon>Nematoda</taxon>
        <taxon>Chromadorea</taxon>
        <taxon>Rhabditida</taxon>
        <taxon>Tylenchina</taxon>
        <taxon>Panagrolaimomorpha</taxon>
        <taxon>Strongyloidoidea</taxon>
        <taxon>Steinernematidae</taxon>
        <taxon>Steinernema</taxon>
    </lineage>
</organism>